<gene>
    <name evidence="1" type="ORF">CATMQ487_49230</name>
</gene>
<evidence type="ECO:0008006" key="3">
    <source>
        <dbReference type="Google" id="ProtNLM"/>
    </source>
</evidence>
<proteinExistence type="predicted"/>
<dbReference type="PROSITE" id="PS51257">
    <property type="entry name" value="PROKAR_LIPOPROTEIN"/>
    <property type="match status" value="1"/>
</dbReference>
<evidence type="ECO:0000313" key="1">
    <source>
        <dbReference type="EMBL" id="BDI07953.1"/>
    </source>
</evidence>
<protein>
    <recommendedName>
        <fullName evidence="3">Transferrin-binding protein B C-lobe/N-lobe beta barrel domain-containing protein</fullName>
    </recommendedName>
</protein>
<name>A0ABN6PV30_9BURK</name>
<sequence>MTRQPHHGSRPLHWFGGSLSVIGLAALAVSCGGSGSDDSTPATQTTITSSSARAAAADANAFLPVCSNTTLTTTSATSSNPGGSRLLNTTLALIQQRHQARLMGTPLASTASATSAVTGSKRALALTSTQPADVLGNCVGHGGRYGYTSYSHASGVTTATLAFSDYCTVDSTTGNEEVLSGSLSFVNTATPTDSGPISTKFTADTGSSGINALVRTTGGTTVSSETLAFTGLAYTVGVPGGNPTATNPDRMVVAEVKQTNVVSGKVRRQTGFTMTSFDTASGGSQMSYSARGYRSNGEYFDFSTTTPIVTDSTGKYTGGAITFTGSGSGGSGSSTAVLTVVPGATLQATLMVDGAVDSSLPACQ</sequence>
<reference evidence="1" key="1">
    <citation type="submission" date="2022-04" db="EMBL/GenBank/DDBJ databases">
        <title>Whole genome sequence of Sphaerotilus sp. FB-5.</title>
        <authorList>
            <person name="Takeda M."/>
            <person name="Narihara S."/>
            <person name="Akimoto M."/>
            <person name="Akimoto R."/>
            <person name="Nishiyashiki S."/>
            <person name="Murakami T."/>
        </authorList>
    </citation>
    <scope>NUCLEOTIDE SEQUENCE</scope>
    <source>
        <strain evidence="1">FB-5</strain>
    </source>
</reference>
<accession>A0ABN6PV30</accession>
<dbReference type="EMBL" id="AP025730">
    <property type="protein sequence ID" value="BDI07953.1"/>
    <property type="molecule type" value="Genomic_DNA"/>
</dbReference>
<evidence type="ECO:0000313" key="2">
    <source>
        <dbReference type="Proteomes" id="UP001057498"/>
    </source>
</evidence>
<organism evidence="1 2">
    <name type="scientific">Sphaerotilus microaerophilus</name>
    <dbReference type="NCBI Taxonomy" id="2914710"/>
    <lineage>
        <taxon>Bacteria</taxon>
        <taxon>Pseudomonadati</taxon>
        <taxon>Pseudomonadota</taxon>
        <taxon>Betaproteobacteria</taxon>
        <taxon>Burkholderiales</taxon>
        <taxon>Sphaerotilaceae</taxon>
        <taxon>Sphaerotilus</taxon>
    </lineage>
</organism>
<keyword evidence="2" id="KW-1185">Reference proteome</keyword>
<dbReference type="Proteomes" id="UP001057498">
    <property type="component" value="Chromosome"/>
</dbReference>